<feature type="region of interest" description="Disordered" evidence="1">
    <location>
        <begin position="1"/>
        <end position="20"/>
    </location>
</feature>
<organism evidence="2 3">
    <name type="scientific">Nephila pilipes</name>
    <name type="common">Giant wood spider</name>
    <name type="synonym">Nephila maculata</name>
    <dbReference type="NCBI Taxonomy" id="299642"/>
    <lineage>
        <taxon>Eukaryota</taxon>
        <taxon>Metazoa</taxon>
        <taxon>Ecdysozoa</taxon>
        <taxon>Arthropoda</taxon>
        <taxon>Chelicerata</taxon>
        <taxon>Arachnida</taxon>
        <taxon>Araneae</taxon>
        <taxon>Araneomorphae</taxon>
        <taxon>Entelegynae</taxon>
        <taxon>Araneoidea</taxon>
        <taxon>Nephilidae</taxon>
        <taxon>Nephila</taxon>
    </lineage>
</organism>
<dbReference type="Proteomes" id="UP000887013">
    <property type="component" value="Unassembled WGS sequence"/>
</dbReference>
<dbReference type="AlphaFoldDB" id="A0A8X6NLR8"/>
<keyword evidence="3" id="KW-1185">Reference proteome</keyword>
<protein>
    <submittedName>
        <fullName evidence="2">Uncharacterized protein</fullName>
    </submittedName>
</protein>
<evidence type="ECO:0000256" key="1">
    <source>
        <dbReference type="SAM" id="MobiDB-lite"/>
    </source>
</evidence>
<dbReference type="EMBL" id="BMAW01106107">
    <property type="protein sequence ID" value="GFT22534.1"/>
    <property type="molecule type" value="Genomic_DNA"/>
</dbReference>
<feature type="non-terminal residue" evidence="2">
    <location>
        <position position="45"/>
    </location>
</feature>
<comment type="caution">
    <text evidence="2">The sequence shown here is derived from an EMBL/GenBank/DDBJ whole genome shotgun (WGS) entry which is preliminary data.</text>
</comment>
<reference evidence="2" key="1">
    <citation type="submission" date="2020-08" db="EMBL/GenBank/DDBJ databases">
        <title>Multicomponent nature underlies the extraordinary mechanical properties of spider dragline silk.</title>
        <authorList>
            <person name="Kono N."/>
            <person name="Nakamura H."/>
            <person name="Mori M."/>
            <person name="Yoshida Y."/>
            <person name="Ohtoshi R."/>
            <person name="Malay A.D."/>
            <person name="Moran D.A.P."/>
            <person name="Tomita M."/>
            <person name="Numata K."/>
            <person name="Arakawa K."/>
        </authorList>
    </citation>
    <scope>NUCLEOTIDE SEQUENCE</scope>
</reference>
<evidence type="ECO:0000313" key="3">
    <source>
        <dbReference type="Proteomes" id="UP000887013"/>
    </source>
</evidence>
<proteinExistence type="predicted"/>
<accession>A0A8X6NLR8</accession>
<sequence length="45" mass="5068">MENKSRSVKTQYAPKVSKRRPLSRVVGVLVRTRGKVQTSVKAGRK</sequence>
<name>A0A8X6NLR8_NEPPI</name>
<evidence type="ECO:0000313" key="2">
    <source>
        <dbReference type="EMBL" id="GFT22534.1"/>
    </source>
</evidence>
<gene>
    <name evidence="2" type="ORF">NPIL_554291</name>
</gene>